<evidence type="ECO:0000256" key="2">
    <source>
        <dbReference type="ARBA" id="ARBA00022763"/>
    </source>
</evidence>
<dbReference type="InterPro" id="IPR036420">
    <property type="entry name" value="BRCT_dom_sf"/>
</dbReference>
<evidence type="ECO:0000256" key="1">
    <source>
        <dbReference type="ARBA" id="ARBA00004123"/>
    </source>
</evidence>
<dbReference type="PANTHER" id="PTHR23196:SF1">
    <property type="entry name" value="PAX-INTERACTING PROTEIN 1"/>
    <property type="match status" value="1"/>
</dbReference>
<reference evidence="6" key="2">
    <citation type="submission" date="2021-03" db="UniProtKB">
        <authorList>
            <consortium name="EnsemblPlants"/>
        </authorList>
    </citation>
    <scope>IDENTIFICATION</scope>
</reference>
<comment type="subcellular location">
    <subcellularLocation>
        <location evidence="1">Nucleus</location>
    </subcellularLocation>
</comment>
<evidence type="ECO:0000259" key="5">
    <source>
        <dbReference type="PROSITE" id="PS50172"/>
    </source>
</evidence>
<dbReference type="Gene3D" id="3.40.50.10190">
    <property type="entry name" value="BRCT domain"/>
    <property type="match status" value="2"/>
</dbReference>
<dbReference type="InterPro" id="IPR001357">
    <property type="entry name" value="BRCT_dom"/>
</dbReference>
<sequence>MELSGETDVIDDDGGDFGEHMDTQLLEVSDDNDGSECNSGRRGIEKAETSGGAVGSIDVELQDRSGNQTAGFVEKETSNCRREDGGDRSESMFSGSAERGFASVRIATLRDAGLAARQKNADNGSAEIHCFDDRGRSSNVERAGREKDMEISEEEGSSGGEKSSVVRSLARKLFREEDVADLESDYNISDSDRKDDVCKNDVAGLSYVDSQEPGELSQTTALEFVDRFLKVNVFESDESLLRKNAVAEYKSPGAIGKGAQSVAQQARRKSILAEASIYEWDDNLEDEGGGEFFIKKKDMLYGTPKSCPKPQSSRHREIRENKSLGKLRNEKKKQNLHNSVTGLLSSDLKTVNGGEKGKVKEMHSEKKVYNCSGQELGLGSCSKEESAGVQEASAGVHDPQSTDIHNVGVDTQMAAEAMEALAAVTELVNNDDNVVDLGCHSEEGQTQKEAMKNDPSKQCSLQKRAWFSTSVVVTRSRSKRTIKTRGRSTMGKFDVDLVNSKVKQNRSSMKNFSTVDRESSDGGAVSVGGKQPKSNFEGQLINNPPQPLKRRSLRGRASTFTPVVQQAAQSIMHHHKKRKTRNNAVSENMDDAFGDSGERHCLDLVHERKRKTRNNAVSENLNNRNDSALANSNKVDGLNCRTGHIQRASNEDQQCGDKGYTFSADRGPEFTMGFIARRTRSRSRSSTTQRAGSTLDEIGLFSSGMLSSRNTRQFSSKKQDASSPLAKGTLASATIDGSPVNLPKLSIPTDSTPVNLKTPRTSVSPICMGDGYHTPSCKKSLSLKKEVSGLIASEQRTSSPFKGLRQRREMHNVRVLFSQHLDDDIIKQQKKILSRFSVSVASLISEATHFVADRFVRTKNMLEAIAYAKPVVTHLWLESCGQANCFIDEKNYILRDAKKEKELGFNLPRSLAHASRYPLLEASLISFLNFSSCTEKTIFSRYVYLLVIDLQGKRVLITPNAKPGKEVISSLVKAVHGQAIERMGRFISNNDDLLVLSCDEDFEDCVPLLEKGVAVYSSELLLNGVITQRLEYERYRLFVANVKKTRSTLWLKKGGEQFLPVTRT</sequence>
<dbReference type="CDD" id="cd17744">
    <property type="entry name" value="BRCT_MDC1_rpt1"/>
    <property type="match status" value="1"/>
</dbReference>
<dbReference type="Pfam" id="PF16589">
    <property type="entry name" value="BRCT_2"/>
    <property type="match status" value="1"/>
</dbReference>
<feature type="region of interest" description="Disordered" evidence="4">
    <location>
        <begin position="1"/>
        <end position="94"/>
    </location>
</feature>
<dbReference type="GO" id="GO:0006974">
    <property type="term" value="P:DNA damage response"/>
    <property type="evidence" value="ECO:0007669"/>
    <property type="project" value="UniProtKB-KW"/>
</dbReference>
<dbReference type="GO" id="GO:0005634">
    <property type="term" value="C:nucleus"/>
    <property type="evidence" value="ECO:0007669"/>
    <property type="project" value="UniProtKB-SubCell"/>
</dbReference>
<protein>
    <recommendedName>
        <fullName evidence="5">BRCT domain-containing protein</fullName>
    </recommendedName>
</protein>
<dbReference type="SUPFAM" id="SSF52113">
    <property type="entry name" value="BRCT domain"/>
    <property type="match status" value="1"/>
</dbReference>
<dbReference type="OMA" id="QVMDFGG"/>
<accession>A0A803N554</accession>
<dbReference type="InterPro" id="IPR051579">
    <property type="entry name" value="DDR_Transcriptional_Reg"/>
</dbReference>
<feature type="compositionally biased region" description="Basic and acidic residues" evidence="4">
    <location>
        <begin position="73"/>
        <end position="90"/>
    </location>
</feature>
<feature type="compositionally biased region" description="Polar residues" evidence="4">
    <location>
        <begin position="532"/>
        <end position="543"/>
    </location>
</feature>
<feature type="region of interest" description="Disordered" evidence="4">
    <location>
        <begin position="127"/>
        <end position="163"/>
    </location>
</feature>
<evidence type="ECO:0000313" key="6">
    <source>
        <dbReference type="EnsemblPlants" id="AUR62040727-RA:cds"/>
    </source>
</evidence>
<dbReference type="AlphaFoldDB" id="A0A803N554"/>
<keyword evidence="3" id="KW-0539">Nucleus</keyword>
<dbReference type="PANTHER" id="PTHR23196">
    <property type="entry name" value="PAX TRANSCRIPTION ACTIVATION DOMAIN INTERACTING PROTEIN"/>
    <property type="match status" value="1"/>
</dbReference>
<dbReference type="SMART" id="SM00292">
    <property type="entry name" value="BRCT"/>
    <property type="match status" value="2"/>
</dbReference>
<name>A0A803N554_CHEQI</name>
<feature type="region of interest" description="Disordered" evidence="4">
    <location>
        <begin position="507"/>
        <end position="551"/>
    </location>
</feature>
<dbReference type="CDD" id="cd18432">
    <property type="entry name" value="BRCT_PAXIP1_rpt6_like"/>
    <property type="match status" value="1"/>
</dbReference>
<keyword evidence="7" id="KW-1185">Reference proteome</keyword>
<dbReference type="Pfam" id="PF16770">
    <property type="entry name" value="RTT107_BRCT_5"/>
    <property type="match status" value="1"/>
</dbReference>
<proteinExistence type="predicted"/>
<evidence type="ECO:0000313" key="7">
    <source>
        <dbReference type="Proteomes" id="UP000596660"/>
    </source>
</evidence>
<keyword evidence="2" id="KW-0227">DNA damage</keyword>
<dbReference type="PROSITE" id="PS50172">
    <property type="entry name" value="BRCT"/>
    <property type="match status" value="1"/>
</dbReference>
<reference evidence="6" key="1">
    <citation type="journal article" date="2017" name="Nature">
        <title>The genome of Chenopodium quinoa.</title>
        <authorList>
            <person name="Jarvis D.E."/>
            <person name="Ho Y.S."/>
            <person name="Lightfoot D.J."/>
            <person name="Schmoeckel S.M."/>
            <person name="Li B."/>
            <person name="Borm T.J.A."/>
            <person name="Ohyanagi H."/>
            <person name="Mineta K."/>
            <person name="Michell C.T."/>
            <person name="Saber N."/>
            <person name="Kharbatia N.M."/>
            <person name="Rupper R.R."/>
            <person name="Sharp A.R."/>
            <person name="Dally N."/>
            <person name="Boughton B.A."/>
            <person name="Woo Y.H."/>
            <person name="Gao G."/>
            <person name="Schijlen E.G.W.M."/>
            <person name="Guo X."/>
            <person name="Momin A.A."/>
            <person name="Negrao S."/>
            <person name="Al-Babili S."/>
            <person name="Gehring C."/>
            <person name="Roessner U."/>
            <person name="Jung C."/>
            <person name="Murphy K."/>
            <person name="Arold S.T."/>
            <person name="Gojobori T."/>
            <person name="van der Linden C.G."/>
            <person name="van Loo E.N."/>
            <person name="Jellen E.N."/>
            <person name="Maughan P.J."/>
            <person name="Tester M."/>
        </authorList>
    </citation>
    <scope>NUCLEOTIDE SEQUENCE [LARGE SCALE GENOMIC DNA]</scope>
    <source>
        <strain evidence="6">cv. PI 614886</strain>
    </source>
</reference>
<dbReference type="Proteomes" id="UP000596660">
    <property type="component" value="Unplaced"/>
</dbReference>
<dbReference type="Gramene" id="AUR62040727-RA">
    <property type="protein sequence ID" value="AUR62040727-RA:cds"/>
    <property type="gene ID" value="AUR62040727"/>
</dbReference>
<organism evidence="6 7">
    <name type="scientific">Chenopodium quinoa</name>
    <name type="common">Quinoa</name>
    <dbReference type="NCBI Taxonomy" id="63459"/>
    <lineage>
        <taxon>Eukaryota</taxon>
        <taxon>Viridiplantae</taxon>
        <taxon>Streptophyta</taxon>
        <taxon>Embryophyta</taxon>
        <taxon>Tracheophyta</taxon>
        <taxon>Spermatophyta</taxon>
        <taxon>Magnoliopsida</taxon>
        <taxon>eudicotyledons</taxon>
        <taxon>Gunneridae</taxon>
        <taxon>Pentapetalae</taxon>
        <taxon>Caryophyllales</taxon>
        <taxon>Chenopodiaceae</taxon>
        <taxon>Chenopodioideae</taxon>
        <taxon>Atripliceae</taxon>
        <taxon>Chenopodium</taxon>
    </lineage>
</organism>
<feature type="domain" description="BRCT" evidence="5">
    <location>
        <begin position="805"/>
        <end position="894"/>
    </location>
</feature>
<evidence type="ECO:0000256" key="4">
    <source>
        <dbReference type="SAM" id="MobiDB-lite"/>
    </source>
</evidence>
<dbReference type="EnsemblPlants" id="AUR62040727-RA">
    <property type="protein sequence ID" value="AUR62040727-RA:cds"/>
    <property type="gene ID" value="AUR62040727"/>
</dbReference>
<evidence type="ECO:0000256" key="3">
    <source>
        <dbReference type="ARBA" id="ARBA00023242"/>
    </source>
</evidence>